<sequence length="543" mass="60093">MYPKAHLLNLPQEILESTLLLLDPLDVVSCIKACGKLRSVVYNEHTDYMWRAMVLNLFDDPRERAEGEPAPDTVDWMALLQARIRAREVAQSILPSNIVRRSPRLSLKPAPLTPPQPLHQDTLSVLPQILADSARPSAAPSGAIIPRESKNVLFLEELLGTAGRQSALLGSPLTPGRASISSRLHALHGLTALDLVSPRIRGVAREKVYTMRNYGLASFWGPFLAAQKGARKPDWGMLESMMIVLGRNVLDSRDRWSLTEEDLPAVTLDRSRPYTQRREEEAKAVEGDWAGVQGRWYRIVSFMDYNDLWDWNWSGSGPKTLDGAFEVVKLMTLDLQVMSIGVPPEDAVSDARPPSSPSGSSEDDSDFHPPSSPSSPNSDTIELFDHAGIGEEELDDADADALDHLPHVHILHIPSITLHPGGFNMITSSDRLPSARSRKHPTIYFSGTSTGHTTDPPVTRLRGRVDMGEDGSVLWRMTSRFSGHSWVSEGVQIGGVQSQTGVLATWSELEHEDHGPAGPSWIWKSRSNTVAKERRDFLAFDQQ</sequence>
<feature type="compositionally biased region" description="Low complexity" evidence="1">
    <location>
        <begin position="350"/>
        <end position="360"/>
    </location>
</feature>
<gene>
    <name evidence="3" type="ORF">CALVIDRAFT_540580</name>
</gene>
<dbReference type="EMBL" id="KV417306">
    <property type="protein sequence ID" value="KZO92901.1"/>
    <property type="molecule type" value="Genomic_DNA"/>
</dbReference>
<accession>A0A167IS09</accession>
<keyword evidence="4" id="KW-1185">Reference proteome</keyword>
<feature type="region of interest" description="Disordered" evidence="1">
    <location>
        <begin position="343"/>
        <end position="382"/>
    </location>
</feature>
<dbReference type="STRING" id="1330018.A0A167IS09"/>
<name>A0A167IS09_CALVF</name>
<feature type="domain" description="F-box" evidence="2">
    <location>
        <begin position="4"/>
        <end position="53"/>
    </location>
</feature>
<dbReference type="OrthoDB" id="3226064at2759"/>
<evidence type="ECO:0000313" key="3">
    <source>
        <dbReference type="EMBL" id="KZO92901.1"/>
    </source>
</evidence>
<dbReference type="InterPro" id="IPR036047">
    <property type="entry name" value="F-box-like_dom_sf"/>
</dbReference>
<dbReference type="SUPFAM" id="SSF81383">
    <property type="entry name" value="F-box domain"/>
    <property type="match status" value="1"/>
</dbReference>
<evidence type="ECO:0000256" key="1">
    <source>
        <dbReference type="SAM" id="MobiDB-lite"/>
    </source>
</evidence>
<protein>
    <recommendedName>
        <fullName evidence="2">F-box domain-containing protein</fullName>
    </recommendedName>
</protein>
<proteinExistence type="predicted"/>
<evidence type="ECO:0000313" key="4">
    <source>
        <dbReference type="Proteomes" id="UP000076738"/>
    </source>
</evidence>
<dbReference type="Proteomes" id="UP000076738">
    <property type="component" value="Unassembled WGS sequence"/>
</dbReference>
<dbReference type="PROSITE" id="PS50181">
    <property type="entry name" value="FBOX"/>
    <property type="match status" value="1"/>
</dbReference>
<evidence type="ECO:0000259" key="2">
    <source>
        <dbReference type="PROSITE" id="PS50181"/>
    </source>
</evidence>
<organism evidence="3 4">
    <name type="scientific">Calocera viscosa (strain TUFC12733)</name>
    <dbReference type="NCBI Taxonomy" id="1330018"/>
    <lineage>
        <taxon>Eukaryota</taxon>
        <taxon>Fungi</taxon>
        <taxon>Dikarya</taxon>
        <taxon>Basidiomycota</taxon>
        <taxon>Agaricomycotina</taxon>
        <taxon>Dacrymycetes</taxon>
        <taxon>Dacrymycetales</taxon>
        <taxon>Dacrymycetaceae</taxon>
        <taxon>Calocera</taxon>
    </lineage>
</organism>
<dbReference type="Pfam" id="PF00646">
    <property type="entry name" value="F-box"/>
    <property type="match status" value="1"/>
</dbReference>
<reference evidence="3 4" key="1">
    <citation type="journal article" date="2016" name="Mol. Biol. Evol.">
        <title>Comparative Genomics of Early-Diverging Mushroom-Forming Fungi Provides Insights into the Origins of Lignocellulose Decay Capabilities.</title>
        <authorList>
            <person name="Nagy L.G."/>
            <person name="Riley R."/>
            <person name="Tritt A."/>
            <person name="Adam C."/>
            <person name="Daum C."/>
            <person name="Floudas D."/>
            <person name="Sun H."/>
            <person name="Yadav J.S."/>
            <person name="Pangilinan J."/>
            <person name="Larsson K.H."/>
            <person name="Matsuura K."/>
            <person name="Barry K."/>
            <person name="Labutti K."/>
            <person name="Kuo R."/>
            <person name="Ohm R.A."/>
            <person name="Bhattacharya S.S."/>
            <person name="Shirouzu T."/>
            <person name="Yoshinaga Y."/>
            <person name="Martin F.M."/>
            <person name="Grigoriev I.V."/>
            <person name="Hibbett D.S."/>
        </authorList>
    </citation>
    <scope>NUCLEOTIDE SEQUENCE [LARGE SCALE GENOMIC DNA]</scope>
    <source>
        <strain evidence="3 4">TUFC12733</strain>
    </source>
</reference>
<dbReference type="AlphaFoldDB" id="A0A167IS09"/>
<dbReference type="InterPro" id="IPR001810">
    <property type="entry name" value="F-box_dom"/>
</dbReference>